<comment type="caution">
    <text evidence="1">The sequence shown here is derived from an EMBL/GenBank/DDBJ whole genome shotgun (WGS) entry which is preliminary data.</text>
</comment>
<name>A0A0T6BM23_9BACI</name>
<accession>A0A0T6BM23</accession>
<dbReference type="AlphaFoldDB" id="A0A0T6BM23"/>
<reference evidence="1 2" key="1">
    <citation type="journal article" date="2015" name="Int. J. Syst. Evol. Microbiol.">
        <title>Bacillus glycinifermentans sp. nov., isolated from fermented soybean paste.</title>
        <authorList>
            <person name="Kim S.J."/>
            <person name="Dunlap C.A."/>
            <person name="Kwon S.W."/>
            <person name="Rooney A.P."/>
        </authorList>
    </citation>
    <scope>NUCLEOTIDE SEQUENCE [LARGE SCALE GENOMIC DNA]</scope>
    <source>
        <strain evidence="1 2">GO-13</strain>
    </source>
</reference>
<proteinExistence type="predicted"/>
<dbReference type="Proteomes" id="UP000036168">
    <property type="component" value="Unassembled WGS sequence"/>
</dbReference>
<protein>
    <submittedName>
        <fullName evidence="1">Transglycosylase</fullName>
    </submittedName>
</protein>
<sequence>MATKHQTCVCDHCGTKLHIKGCSKVRKHDNGVRQHYIKCPRCQTEYTSYYTNEKIRRMQQKVKKLTVLRLNAQAQKGIDVYKQKYTQARKELETAMLQLREEMETPRP</sequence>
<organism evidence="1 2">
    <name type="scientific">Bacillus glycinifermentans</name>
    <dbReference type="NCBI Taxonomy" id="1664069"/>
    <lineage>
        <taxon>Bacteria</taxon>
        <taxon>Bacillati</taxon>
        <taxon>Bacillota</taxon>
        <taxon>Bacilli</taxon>
        <taxon>Bacillales</taxon>
        <taxon>Bacillaceae</taxon>
        <taxon>Bacillus</taxon>
    </lineage>
</organism>
<gene>
    <name evidence="1" type="ORF">AB447_222495</name>
</gene>
<evidence type="ECO:0000313" key="2">
    <source>
        <dbReference type="Proteomes" id="UP000036168"/>
    </source>
</evidence>
<evidence type="ECO:0000313" key="1">
    <source>
        <dbReference type="EMBL" id="KRT92692.1"/>
    </source>
</evidence>
<dbReference type="OrthoDB" id="1918216at2"/>
<dbReference type="EMBL" id="LECW02000031">
    <property type="protein sequence ID" value="KRT92692.1"/>
    <property type="molecule type" value="Genomic_DNA"/>
</dbReference>